<proteinExistence type="predicted"/>
<feature type="transmembrane region" description="Helical" evidence="1">
    <location>
        <begin position="27"/>
        <end position="46"/>
    </location>
</feature>
<comment type="caution">
    <text evidence="2">The sequence shown here is derived from an EMBL/GenBank/DDBJ whole genome shotgun (WGS) entry which is preliminary data.</text>
</comment>
<evidence type="ECO:0000313" key="2">
    <source>
        <dbReference type="EMBL" id="KAK5059654.1"/>
    </source>
</evidence>
<keyword evidence="3" id="KW-1185">Reference proteome</keyword>
<evidence type="ECO:0000256" key="1">
    <source>
        <dbReference type="SAM" id="Phobius"/>
    </source>
</evidence>
<keyword evidence="1" id="KW-1133">Transmembrane helix</keyword>
<dbReference type="Proteomes" id="UP001345691">
    <property type="component" value="Unassembled WGS sequence"/>
</dbReference>
<evidence type="ECO:0008006" key="4">
    <source>
        <dbReference type="Google" id="ProtNLM"/>
    </source>
</evidence>
<evidence type="ECO:0000313" key="3">
    <source>
        <dbReference type="Proteomes" id="UP001345691"/>
    </source>
</evidence>
<keyword evidence="1" id="KW-0812">Transmembrane</keyword>
<keyword evidence="1" id="KW-0472">Membrane</keyword>
<gene>
    <name evidence="2" type="ORF">LTR69_006243</name>
</gene>
<name>A0ABR0JAB4_9EURO</name>
<sequence>MPGDPGDIYLYQIIAARHLDSWKHLPGVGHFPVCVASVLLVFYVGQCRFFRNLLSSPFPQYLGENSFGIYLMHVTLINSIGRPLMRTLMRATRSAKDAMGFKGALAMLFWISELVTRYVDHKSVELAKWFEQKCLQKDE</sequence>
<organism evidence="2 3">
    <name type="scientific">Exophiala sideris</name>
    <dbReference type="NCBI Taxonomy" id="1016849"/>
    <lineage>
        <taxon>Eukaryota</taxon>
        <taxon>Fungi</taxon>
        <taxon>Dikarya</taxon>
        <taxon>Ascomycota</taxon>
        <taxon>Pezizomycotina</taxon>
        <taxon>Eurotiomycetes</taxon>
        <taxon>Chaetothyriomycetidae</taxon>
        <taxon>Chaetothyriales</taxon>
        <taxon>Herpotrichiellaceae</taxon>
        <taxon>Exophiala</taxon>
    </lineage>
</organism>
<dbReference type="EMBL" id="JAVRRF010000012">
    <property type="protein sequence ID" value="KAK5059654.1"/>
    <property type="molecule type" value="Genomic_DNA"/>
</dbReference>
<protein>
    <recommendedName>
        <fullName evidence="4">Acyltransferase 3 domain-containing protein</fullName>
    </recommendedName>
</protein>
<reference evidence="2 3" key="1">
    <citation type="submission" date="2023-08" db="EMBL/GenBank/DDBJ databases">
        <title>Black Yeasts Isolated from many extreme environments.</title>
        <authorList>
            <person name="Coleine C."/>
            <person name="Stajich J.E."/>
            <person name="Selbmann L."/>
        </authorList>
    </citation>
    <scope>NUCLEOTIDE SEQUENCE [LARGE SCALE GENOMIC DNA]</scope>
    <source>
        <strain evidence="2 3">CCFEE 6328</strain>
    </source>
</reference>
<accession>A0ABR0JAB4</accession>